<reference evidence="3" key="1">
    <citation type="journal article" date="2018" name="Front. Microbiol.">
        <title>Genome-Based Analysis Reveals the Taxonomy and Diversity of the Family Idiomarinaceae.</title>
        <authorList>
            <person name="Liu Y."/>
            <person name="Lai Q."/>
            <person name="Shao Z."/>
        </authorList>
    </citation>
    <scope>NUCLEOTIDE SEQUENCE [LARGE SCALE GENOMIC DNA]</scope>
    <source>
        <strain evidence="3">GBPy7</strain>
    </source>
</reference>
<dbReference type="Gene3D" id="3.90.550.10">
    <property type="entry name" value="Spore Coat Polysaccharide Biosynthesis Protein SpsA, Chain A"/>
    <property type="match status" value="1"/>
</dbReference>
<dbReference type="GO" id="GO:0016758">
    <property type="term" value="F:hexosyltransferase activity"/>
    <property type="evidence" value="ECO:0007669"/>
    <property type="project" value="UniProtKB-ARBA"/>
</dbReference>
<dbReference type="CDD" id="cd06433">
    <property type="entry name" value="GT_2_WfgS_like"/>
    <property type="match status" value="1"/>
</dbReference>
<dbReference type="AlphaFoldDB" id="A0A432VTA5"/>
<evidence type="ECO:0000313" key="3">
    <source>
        <dbReference type="Proteomes" id="UP000288395"/>
    </source>
</evidence>
<name>A0A432VTA5_9GAMM</name>
<organism evidence="2 3">
    <name type="scientific">Aliidiomarina iranensis</name>
    <dbReference type="NCBI Taxonomy" id="1434071"/>
    <lineage>
        <taxon>Bacteria</taxon>
        <taxon>Pseudomonadati</taxon>
        <taxon>Pseudomonadota</taxon>
        <taxon>Gammaproteobacteria</taxon>
        <taxon>Alteromonadales</taxon>
        <taxon>Idiomarinaceae</taxon>
        <taxon>Aliidiomarina</taxon>
    </lineage>
</organism>
<proteinExistence type="predicted"/>
<gene>
    <name evidence="2" type="ORF">CWE08_09260</name>
</gene>
<sequence>MKISIITVCYNSESTIEDTIKSVLSQDYDDIEYIIIDGGSTDRTLDIVNKYADRIESVVSEPDNGIYDAMNKGIEIATGELIGILNSDDLFASERTISEVAEKVKSLPRNSLFYGAVAIVDREEIDKVRRYYSIKRFTKRKLKVGIMPPHPATFVFKSVYEDIGSYQTDYRIAADFEFYVRATIKHDIPAVNIGVHVVNMRDGGISTSGINFFKISSGEMTRALKNNGVWSNSLITSIRLPLKFWSKISGRPL</sequence>
<dbReference type="PANTHER" id="PTHR22916">
    <property type="entry name" value="GLYCOSYLTRANSFERASE"/>
    <property type="match status" value="1"/>
</dbReference>
<dbReference type="InterPro" id="IPR001173">
    <property type="entry name" value="Glyco_trans_2-like"/>
</dbReference>
<dbReference type="OrthoDB" id="396512at2"/>
<dbReference type="Proteomes" id="UP000288395">
    <property type="component" value="Unassembled WGS sequence"/>
</dbReference>
<dbReference type="EMBL" id="PIPJ01000007">
    <property type="protein sequence ID" value="RUO19610.1"/>
    <property type="molecule type" value="Genomic_DNA"/>
</dbReference>
<evidence type="ECO:0000259" key="1">
    <source>
        <dbReference type="Pfam" id="PF00535"/>
    </source>
</evidence>
<keyword evidence="2" id="KW-0808">Transferase</keyword>
<dbReference type="PANTHER" id="PTHR22916:SF3">
    <property type="entry name" value="UDP-GLCNAC:BETAGAL BETA-1,3-N-ACETYLGLUCOSAMINYLTRANSFERASE-LIKE PROTEIN 1"/>
    <property type="match status" value="1"/>
</dbReference>
<dbReference type="Pfam" id="PF00535">
    <property type="entry name" value="Glycos_transf_2"/>
    <property type="match status" value="1"/>
</dbReference>
<accession>A0A432VTA5</accession>
<feature type="domain" description="Glycosyltransferase 2-like" evidence="1">
    <location>
        <begin position="4"/>
        <end position="154"/>
    </location>
</feature>
<dbReference type="RefSeq" id="WP_126767706.1">
    <property type="nucleotide sequence ID" value="NZ_PIPJ01000007.1"/>
</dbReference>
<dbReference type="SUPFAM" id="SSF53448">
    <property type="entry name" value="Nucleotide-diphospho-sugar transferases"/>
    <property type="match status" value="1"/>
</dbReference>
<evidence type="ECO:0000313" key="2">
    <source>
        <dbReference type="EMBL" id="RUO19610.1"/>
    </source>
</evidence>
<protein>
    <submittedName>
        <fullName evidence="2">Glycosyl transferase</fullName>
    </submittedName>
</protein>
<dbReference type="InterPro" id="IPR029044">
    <property type="entry name" value="Nucleotide-diphossugar_trans"/>
</dbReference>
<keyword evidence="3" id="KW-1185">Reference proteome</keyword>
<comment type="caution">
    <text evidence="2">The sequence shown here is derived from an EMBL/GenBank/DDBJ whole genome shotgun (WGS) entry which is preliminary data.</text>
</comment>